<sequence length="362" mass="41597">MKLTSRTLFLLMMFLCCLGSVKANPLQQDTIRDVSYQLYPLGVACRDNDMATIKRLLAGKDEPMAMGNDFYEFDIFYTAIYFDKEDVLKYALTRYKDINNRLYSDEYGLTLLTYACKLSNVKLARILLEHGIDVNGYQSPYDTYKVYPIMEAIANNNVELVQLLLKYHADVHIKDNDGNTPLDLARKTGSKEIERQLLSIEYDQTTNAAEVQDTLCIETEKTESCMIYRLCLNQHNKKNVVFELKTVDDSSIDFVQSYIYRGVRKFDCFAVYDNVADGNRFLFFDYASQTTYLTPACFSGFYPICSSVDFVKAEVLLRNENFCLRQPIDTLHIGKNAVYVPFDCKNQIIKAPLVSKDIVPND</sequence>
<comment type="caution">
    <text evidence="5">The sequence shown here is derived from an EMBL/GenBank/DDBJ whole genome shotgun (WGS) entry which is preliminary data.</text>
</comment>
<evidence type="ECO:0000256" key="3">
    <source>
        <dbReference type="PROSITE-ProRule" id="PRU00023"/>
    </source>
</evidence>
<dbReference type="PROSITE" id="PS50297">
    <property type="entry name" value="ANK_REP_REGION"/>
    <property type="match status" value="1"/>
</dbReference>
<dbReference type="Pfam" id="PF12796">
    <property type="entry name" value="Ank_2"/>
    <property type="match status" value="1"/>
</dbReference>
<evidence type="ECO:0000256" key="4">
    <source>
        <dbReference type="SAM" id="SignalP"/>
    </source>
</evidence>
<evidence type="ECO:0000313" key="6">
    <source>
        <dbReference type="Proteomes" id="UP000284434"/>
    </source>
</evidence>
<keyword evidence="2 3" id="KW-0040">ANK repeat</keyword>
<evidence type="ECO:0000313" key="5">
    <source>
        <dbReference type="EMBL" id="RGY08225.1"/>
    </source>
</evidence>
<dbReference type="PROSITE" id="PS50088">
    <property type="entry name" value="ANK_REPEAT"/>
    <property type="match status" value="2"/>
</dbReference>
<feature type="repeat" description="ANK" evidence="3">
    <location>
        <begin position="107"/>
        <end position="139"/>
    </location>
</feature>
<feature type="signal peptide" evidence="4">
    <location>
        <begin position="1"/>
        <end position="23"/>
    </location>
</feature>
<dbReference type="InterPro" id="IPR050745">
    <property type="entry name" value="Multifunctional_regulatory"/>
</dbReference>
<accession>A0A413IEA8</accession>
<dbReference type="InterPro" id="IPR002110">
    <property type="entry name" value="Ankyrin_rpt"/>
</dbReference>
<dbReference type="InterPro" id="IPR036770">
    <property type="entry name" value="Ankyrin_rpt-contain_sf"/>
</dbReference>
<gene>
    <name evidence="5" type="ORF">DXA53_06155</name>
</gene>
<feature type="chain" id="PRO_5019245340" evidence="4">
    <location>
        <begin position="24"/>
        <end position="362"/>
    </location>
</feature>
<keyword evidence="1" id="KW-0677">Repeat</keyword>
<reference evidence="5 6" key="1">
    <citation type="submission" date="2018-08" db="EMBL/GenBank/DDBJ databases">
        <title>A genome reference for cultivated species of the human gut microbiota.</title>
        <authorList>
            <person name="Zou Y."/>
            <person name="Xue W."/>
            <person name="Luo G."/>
        </authorList>
    </citation>
    <scope>NUCLEOTIDE SEQUENCE [LARGE SCALE GENOMIC DNA]</scope>
    <source>
        <strain evidence="5 6">OF03-11</strain>
    </source>
</reference>
<dbReference type="PANTHER" id="PTHR24189">
    <property type="entry name" value="MYOTROPHIN"/>
    <property type="match status" value="1"/>
</dbReference>
<keyword evidence="4" id="KW-0732">Signal</keyword>
<dbReference type="AlphaFoldDB" id="A0A413IEA8"/>
<dbReference type="Gene3D" id="1.25.40.20">
    <property type="entry name" value="Ankyrin repeat-containing domain"/>
    <property type="match status" value="1"/>
</dbReference>
<dbReference type="SMART" id="SM00248">
    <property type="entry name" value="ANK"/>
    <property type="match status" value="5"/>
</dbReference>
<organism evidence="5 6">
    <name type="scientific">Odoribacter splanchnicus</name>
    <dbReference type="NCBI Taxonomy" id="28118"/>
    <lineage>
        <taxon>Bacteria</taxon>
        <taxon>Pseudomonadati</taxon>
        <taxon>Bacteroidota</taxon>
        <taxon>Bacteroidia</taxon>
        <taxon>Bacteroidales</taxon>
        <taxon>Odoribacteraceae</taxon>
        <taxon>Odoribacter</taxon>
    </lineage>
</organism>
<dbReference type="Pfam" id="PF13857">
    <property type="entry name" value="Ank_5"/>
    <property type="match status" value="1"/>
</dbReference>
<dbReference type="EMBL" id="QSCO01000006">
    <property type="protein sequence ID" value="RGY08225.1"/>
    <property type="molecule type" value="Genomic_DNA"/>
</dbReference>
<feature type="repeat" description="ANK" evidence="3">
    <location>
        <begin position="144"/>
        <end position="176"/>
    </location>
</feature>
<evidence type="ECO:0000256" key="2">
    <source>
        <dbReference type="ARBA" id="ARBA00023043"/>
    </source>
</evidence>
<protein>
    <submittedName>
        <fullName evidence="5">Ankyrin repeat domain-containing protein</fullName>
    </submittedName>
</protein>
<name>A0A413IEA8_9BACT</name>
<evidence type="ECO:0000256" key="1">
    <source>
        <dbReference type="ARBA" id="ARBA00022737"/>
    </source>
</evidence>
<proteinExistence type="predicted"/>
<dbReference type="SUPFAM" id="SSF48403">
    <property type="entry name" value="Ankyrin repeat"/>
    <property type="match status" value="1"/>
</dbReference>
<dbReference type="Proteomes" id="UP000284434">
    <property type="component" value="Unassembled WGS sequence"/>
</dbReference>
<dbReference type="PANTHER" id="PTHR24189:SF50">
    <property type="entry name" value="ANKYRIN REPEAT AND SOCS BOX PROTEIN 2"/>
    <property type="match status" value="1"/>
</dbReference>